<dbReference type="Pfam" id="PF05444">
    <property type="entry name" value="DUF753"/>
    <property type="match status" value="5"/>
</dbReference>
<protein>
    <recommendedName>
        <fullName evidence="1">DUF753 domain-containing protein</fullName>
    </recommendedName>
</protein>
<feature type="domain" description="DUF753" evidence="1">
    <location>
        <begin position="1364"/>
        <end position="1446"/>
    </location>
</feature>
<accession>A0A4Y0BHP0</accession>
<feature type="domain" description="DUF753" evidence="1">
    <location>
        <begin position="1203"/>
        <end position="1278"/>
    </location>
</feature>
<dbReference type="VEuPathDB" id="VectorBase:AFUN018478"/>
<dbReference type="VEuPathDB" id="VectorBase:AFUN2_009770"/>
<name>A0A4Y0BHP0_ANOFN</name>
<evidence type="ECO:0000313" key="2">
    <source>
        <dbReference type="EnsemblMetazoa" id="AFUN018478-PA"/>
    </source>
</evidence>
<dbReference type="EnsemblMetazoa" id="AFUN018478-RA">
    <property type="protein sequence ID" value="AFUN018478-PA"/>
    <property type="gene ID" value="AFUN018478"/>
</dbReference>
<evidence type="ECO:0000259" key="1">
    <source>
        <dbReference type="Pfam" id="PF05444"/>
    </source>
</evidence>
<feature type="domain" description="DUF753" evidence="1">
    <location>
        <begin position="1530"/>
        <end position="1601"/>
    </location>
</feature>
<feature type="domain" description="DUF753" evidence="1">
    <location>
        <begin position="1047"/>
        <end position="1117"/>
    </location>
</feature>
<dbReference type="InterPro" id="IPR008472">
    <property type="entry name" value="DUF753"/>
</dbReference>
<sequence>MGPSAVWLEKIPVIRVLVFLVVLGGTVRSQLLCYSCTECDAYDPSQMMECLSDCSIWYLTSGDTTTVSRGCLEQVEDDVMIYDQCETILCNTAQVTRCAQCTSAVSVECENVICPTSADECYLNPTDGHRGCTSDQDYEVNCSSGSNSCVVCNSEPDQICNDIRKCVVCDTSKNPECLQDPFFVQQCPETSDQCYRYLDVQQTLHLGCSSDEDYSINCQDTANCRTCSTDECNRDDKFECYFCDDCPAVEDELENMIECNVLEENRCYTGYDATTKQTHRGCFSGSIPPYDVFDLCDASGCNDRIFPDHLQCYQCVDCDEVIGADLSYCSNSEATSCFMLLADSETEETKTLIRGCNTDEAYVDCQLDRNCATCKDDQCNGGSAQVARFCDECNGVEECEKQMLTHNCADRSFINQCYLYSDGVGAMKKGCILDLDPALAEACYDPSDTRCSGCKDVQCNRQHCISCNTRTDGLVCVLGDKSVAALRYALCPGGVCRMEIDTEGHTVRGCLADFFTPCEPGTCRETQLAGSNGGIFPTDRRQCYQCEGESCWMEQQSADGQYCQLYRGSEDGCYIYNNGSTIVRGCTTDPEANCVTGSDDPHCTITFEDLTNDIVQEQAPMTCYQDCSENVLSCIPITCPSPTDRCFLSVSNSGVVTRGCTEYDCPAGYRDCFTCREPNCNGVYSVCSSCDTEADADCSIGEEHGDICQQSDGCFQYQNEDRAMYGCAEQAPSFHCKFCDQPFCNSKALSLCYSCTDCRDVLSPIVQKTKLCAADGDHCITGLVGDRIDRGCRSEMPQPIDNYIIIEDCTERTCNSLKITDWATCYVCTDCAEVTPETDTMLCLNPSTNQCYTKRETSGSISRGCAPEDALVDCDDGINCAVCEFDTCNNLAVPREFSCVQCADSENCANYNILSECPNQLGVIFDACVTYTSDSGVTKGCLSSLNLFVLCNGNMNAARCNVSTESKGNARPVQCVDCRGDIECIRGDFNALETTTHFHGSCVSFLDESGMVVRGNILEHPECRDSSHCVECYNDGCNVGLFPVDRLQCYQCGGEECARLAESAIMPEPCLRYDTANAKCYTWYESASTAQRGCLLDDSFCQREDVTCQSCTDSGCNDLQYDSFSDTKLCVKCSTNRACDENPTEETCTDGGGCYTFYSELLVTAKGCVSELSESMAWYDECTAGSASDRCERCFGDLCNRNKCYVCNTMVGTPADCIEPSLSSTESTTCTESDECVAFIDDNGHTVRGCSDTFEQEQLAKCSETDGTCLRCTGDHCNGGALQKIASCYQCTGTIECLNPTKNSAQYCDVYREGEDSCYTYFQDETTVERGCTQQRTEPCEPPCQKCNTTACNDQRALVQNSFSCAQCSGNEDCPPIDATEPAIVKPCRTEILFGRTEQCYSYFNSDGTLERGCLSDLTKSGASIAGQCLDPSDARCKLCPESGCNVRSVKCFVCNTDTYAGCADNLDETNHSSLLQACGTGQCVSLLEETTTRKGCSEDFKVECELGGMCQTFDGSMSNDAVYPVDRRQCFKCQGSTCDEIQSSTQMSVCQEYNANDECYTYVSDTGETFRGCVSDPVAANPCIEHPDLCVRCGSESACNTEPSTRSNELICAQCARAIECEETVRYERCSQQVLLGRQDSCYVHSFAGEILARGCLSDAAVSLRDKCANDGASSECSLCLCDHCNGSPVRCVACEGETGCGDVLGASEDMLVPCQTGSCVTFVKHFTNGSSLIVKGCSELYEQDTCSKGQAPEGSYQLCHSSGCNDVLFSSGTIKVLPM</sequence>
<reference evidence="2" key="1">
    <citation type="submission" date="2020-05" db="UniProtKB">
        <authorList>
            <consortium name="EnsemblMetazoa"/>
        </authorList>
    </citation>
    <scope>IDENTIFICATION</scope>
    <source>
        <strain evidence="2">FUMOZ</strain>
    </source>
</reference>
<proteinExistence type="predicted"/>
<organism evidence="2">
    <name type="scientific">Anopheles funestus</name>
    <name type="common">African malaria mosquito</name>
    <dbReference type="NCBI Taxonomy" id="62324"/>
    <lineage>
        <taxon>Eukaryota</taxon>
        <taxon>Metazoa</taxon>
        <taxon>Ecdysozoa</taxon>
        <taxon>Arthropoda</taxon>
        <taxon>Hexapoda</taxon>
        <taxon>Insecta</taxon>
        <taxon>Pterygota</taxon>
        <taxon>Neoptera</taxon>
        <taxon>Endopterygota</taxon>
        <taxon>Diptera</taxon>
        <taxon>Nematocera</taxon>
        <taxon>Culicoidea</taxon>
        <taxon>Culicidae</taxon>
        <taxon>Anophelinae</taxon>
        <taxon>Anopheles</taxon>
    </lineage>
</organism>
<feature type="domain" description="DUF753" evidence="1">
    <location>
        <begin position="165"/>
        <end position="233"/>
    </location>
</feature>
<dbReference type="PANTHER" id="PTHR21721">
    <property type="entry name" value="GH09876P-RELATED"/>
    <property type="match status" value="1"/>
</dbReference>
<dbReference type="PANTHER" id="PTHR21721:SF26">
    <property type="entry name" value="DUF753 DOMAIN-CONTAINING PROTEIN-RELATED"/>
    <property type="match status" value="1"/>
</dbReference>